<keyword evidence="3" id="KW-1185">Reference proteome</keyword>
<accession>A0ABN7QW21</accession>
<evidence type="ECO:0008006" key="4">
    <source>
        <dbReference type="Google" id="ProtNLM"/>
    </source>
</evidence>
<protein>
    <recommendedName>
        <fullName evidence="4">Secreted protein</fullName>
    </recommendedName>
</protein>
<dbReference type="EMBL" id="OU015430">
    <property type="protein sequence ID" value="CAG4969681.1"/>
    <property type="molecule type" value="Genomic_DNA"/>
</dbReference>
<evidence type="ECO:0000313" key="3">
    <source>
        <dbReference type="Proteomes" id="UP000680116"/>
    </source>
</evidence>
<gene>
    <name evidence="2" type="ORF">LYB30171_00557</name>
</gene>
<feature type="signal peptide" evidence="1">
    <location>
        <begin position="1"/>
        <end position="20"/>
    </location>
</feature>
<sequence length="168" mass="17442">MRPTVLMIAAATLVATGAFAAEPEIDRPEASAQAVGAAHTLRSIPEACARLEGMFTGEAAEPYRFAVVRTSPNCQPRARFVDAADAKPSTADGWLLNDRISVPSAGCPSRKAVVEVWRKPGDAAPPALDAQGRARIYLGDSAAAAKADKLATVTTFAASMTVEGQGCD</sequence>
<reference evidence="2 3" key="1">
    <citation type="submission" date="2021-04" db="EMBL/GenBank/DDBJ databases">
        <authorList>
            <person name="Rodrigo-Torres L."/>
            <person name="Arahal R. D."/>
            <person name="Lucena T."/>
        </authorList>
    </citation>
    <scope>NUCLEOTIDE SEQUENCE [LARGE SCALE GENOMIC DNA]</scope>
    <source>
        <strain evidence="2 3">CECT 30171</strain>
    </source>
</reference>
<evidence type="ECO:0000313" key="2">
    <source>
        <dbReference type="EMBL" id="CAG4969681.1"/>
    </source>
</evidence>
<name>A0ABN7QW21_9GAMM</name>
<feature type="chain" id="PRO_5045590185" description="Secreted protein" evidence="1">
    <location>
        <begin position="21"/>
        <end position="168"/>
    </location>
</feature>
<organism evidence="2 3">
    <name type="scientific">Novilysobacter luteus</name>
    <dbReference type="NCBI Taxonomy" id="2822368"/>
    <lineage>
        <taxon>Bacteria</taxon>
        <taxon>Pseudomonadati</taxon>
        <taxon>Pseudomonadota</taxon>
        <taxon>Gammaproteobacteria</taxon>
        <taxon>Lysobacterales</taxon>
        <taxon>Lysobacteraceae</taxon>
        <taxon>Novilysobacter</taxon>
    </lineage>
</organism>
<dbReference type="Proteomes" id="UP000680116">
    <property type="component" value="Chromosome"/>
</dbReference>
<dbReference type="RefSeq" id="WP_215219551.1">
    <property type="nucleotide sequence ID" value="NZ_OU015430.1"/>
</dbReference>
<keyword evidence="1" id="KW-0732">Signal</keyword>
<evidence type="ECO:0000256" key="1">
    <source>
        <dbReference type="SAM" id="SignalP"/>
    </source>
</evidence>
<proteinExistence type="predicted"/>